<dbReference type="InterPro" id="IPR053163">
    <property type="entry name" value="HTH-type_regulator_Rgg"/>
</dbReference>
<dbReference type="InterPro" id="IPR010057">
    <property type="entry name" value="Transcription_activator_Rgg_C"/>
</dbReference>
<dbReference type="Gene3D" id="1.25.40.400">
    <property type="match status" value="1"/>
</dbReference>
<dbReference type="SUPFAM" id="SSF47413">
    <property type="entry name" value="lambda repressor-like DNA-binding domains"/>
    <property type="match status" value="1"/>
</dbReference>
<dbReference type="CDD" id="cd00093">
    <property type="entry name" value="HTH_XRE"/>
    <property type="match status" value="1"/>
</dbReference>
<dbReference type="Pfam" id="PF21259">
    <property type="entry name" value="Rgg_C"/>
    <property type="match status" value="1"/>
</dbReference>
<sequence length="280" mass="33286">MEYGQLVRKIRLDKGFSQKEIYSGIVTKSYCIEFEKGNHDLSFRLLAQVLERLLVDVEEFIFLYDYYHSSSQNLWKQYELASNTKDLEKLFEIYQTTTASKDKKIQLLNALTKIGHDQLSDHQIDNETLEFLVDYLKSIETWTLQEIKIYTNTLNYFSEEQQQIFYKNSLKKIQIYQEYPAGKKIYLTLLLNSCGHFISYGNFFLAKDALSHLKELTTGTEDTIFKLYRIYFENILIYCTEEKSTSETMIHFIIETLDKLEYSFLSEQCTLFFQTIKNNY</sequence>
<dbReference type="NCBIfam" id="TIGR01716">
    <property type="entry name" value="RGG_Cterm"/>
    <property type="match status" value="1"/>
</dbReference>
<dbReference type="Gene3D" id="1.10.260.40">
    <property type="entry name" value="lambda repressor-like DNA-binding domains"/>
    <property type="match status" value="1"/>
</dbReference>
<dbReference type="PANTHER" id="PTHR37038:SF12">
    <property type="entry name" value="TRANSCRIPTIONAL REGULATOR"/>
    <property type="match status" value="1"/>
</dbReference>
<evidence type="ECO:0000313" key="1">
    <source>
        <dbReference type="EMBL" id="VTQ60082.1"/>
    </source>
</evidence>
<dbReference type="AlphaFoldDB" id="A0A1V8XLJ2"/>
<dbReference type="EMBL" id="CABEEP010000001">
    <property type="protein sequence ID" value="VTQ60082.1"/>
    <property type="molecule type" value="Genomic_DNA"/>
</dbReference>
<reference evidence="1 2" key="1">
    <citation type="submission" date="2019-05" db="EMBL/GenBank/DDBJ databases">
        <authorList>
            <consortium name="Pathogen Informatics"/>
        </authorList>
    </citation>
    <scope>NUCLEOTIDE SEQUENCE [LARGE SCALE GENOMIC DNA]</scope>
    <source>
        <strain evidence="1 2">NCTC12204</strain>
    </source>
</reference>
<dbReference type="InterPro" id="IPR010982">
    <property type="entry name" value="Lambda_DNA-bd_dom_sf"/>
</dbReference>
<dbReference type="InterPro" id="IPR001387">
    <property type="entry name" value="Cro/C1-type_HTH"/>
</dbReference>
<dbReference type="Proteomes" id="UP000352698">
    <property type="component" value="Unassembled WGS sequence"/>
</dbReference>
<dbReference type="STRING" id="1354.A6P53_02285"/>
<dbReference type="SMART" id="SM00530">
    <property type="entry name" value="HTH_XRE"/>
    <property type="match status" value="1"/>
</dbReference>
<protein>
    <submittedName>
        <fullName evidence="1">Transcriptional activator, Rgg/GadR/MutR family, C- domain-containing protein</fullName>
    </submittedName>
</protein>
<dbReference type="RefSeq" id="WP_010738404.1">
    <property type="nucleotide sequence ID" value="NZ_AP027299.1"/>
</dbReference>
<dbReference type="PANTHER" id="PTHR37038">
    <property type="entry name" value="TRANSCRIPTIONAL REGULATOR-RELATED"/>
    <property type="match status" value="1"/>
</dbReference>
<name>A0A1V8XLJ2_ENTHR</name>
<organism evidence="1 2">
    <name type="scientific">Enterococcus hirae</name>
    <dbReference type="NCBI Taxonomy" id="1354"/>
    <lineage>
        <taxon>Bacteria</taxon>
        <taxon>Bacillati</taxon>
        <taxon>Bacillota</taxon>
        <taxon>Bacilli</taxon>
        <taxon>Lactobacillales</taxon>
        <taxon>Enterococcaceae</taxon>
        <taxon>Enterococcus</taxon>
    </lineage>
</organism>
<accession>A0A1V8XLJ2</accession>
<proteinExistence type="predicted"/>
<gene>
    <name evidence="1" type="ORF">NCTC12204_00536</name>
</gene>
<dbReference type="GO" id="GO:0003677">
    <property type="term" value="F:DNA binding"/>
    <property type="evidence" value="ECO:0007669"/>
    <property type="project" value="InterPro"/>
</dbReference>
<evidence type="ECO:0000313" key="2">
    <source>
        <dbReference type="Proteomes" id="UP000352698"/>
    </source>
</evidence>
<comment type="caution">
    <text evidence="1">The sequence shown here is derived from an EMBL/GenBank/DDBJ whole genome shotgun (WGS) entry which is preliminary data.</text>
</comment>